<dbReference type="Gene3D" id="1.10.10.2910">
    <property type="match status" value="1"/>
</dbReference>
<reference evidence="2" key="1">
    <citation type="journal article" date="2020" name="mSystems">
        <title>Genome- and Community-Level Interaction Insights into Carbon Utilization and Element Cycling Functions of Hydrothermarchaeota in Hydrothermal Sediment.</title>
        <authorList>
            <person name="Zhou Z."/>
            <person name="Liu Y."/>
            <person name="Xu W."/>
            <person name="Pan J."/>
            <person name="Luo Z.H."/>
            <person name="Li M."/>
        </authorList>
    </citation>
    <scope>NUCLEOTIDE SEQUENCE [LARGE SCALE GENOMIC DNA]</scope>
    <source>
        <strain evidence="2">SpSt-81</strain>
    </source>
</reference>
<protein>
    <submittedName>
        <fullName evidence="2">ImmA/IrrE family metallo-endopeptidase</fullName>
    </submittedName>
</protein>
<feature type="domain" description="IrrE N-terminal-like" evidence="1">
    <location>
        <begin position="29"/>
        <end position="138"/>
    </location>
</feature>
<name>A0A7C3RLD0_DICTH</name>
<proteinExistence type="predicted"/>
<dbReference type="PANTHER" id="PTHR43236">
    <property type="entry name" value="ANTITOXIN HIGA1"/>
    <property type="match status" value="1"/>
</dbReference>
<gene>
    <name evidence="2" type="ORF">ENW00_02760</name>
</gene>
<dbReference type="InterPro" id="IPR010359">
    <property type="entry name" value="IrrE_HExxH"/>
</dbReference>
<comment type="caution">
    <text evidence="2">The sequence shown here is derived from an EMBL/GenBank/DDBJ whole genome shotgun (WGS) entry which is preliminary data.</text>
</comment>
<sequence>MYEDLTKEILSYFFIKKPPVKPDVIAYGLGFNITFTKVPTHKISGIIYNKEILINSSDPIVRQRFSLAHELGHYFLHDQSSTIYKFDKEYIRKEQEADLFAASLLMPIFMLENYLYLPLEKIAKIFLVSKKAVELRLKVITI</sequence>
<dbReference type="Pfam" id="PF06114">
    <property type="entry name" value="Peptidase_M78"/>
    <property type="match status" value="1"/>
</dbReference>
<evidence type="ECO:0000313" key="2">
    <source>
        <dbReference type="EMBL" id="HFX13064.1"/>
    </source>
</evidence>
<evidence type="ECO:0000259" key="1">
    <source>
        <dbReference type="Pfam" id="PF06114"/>
    </source>
</evidence>
<organism evidence="2">
    <name type="scientific">Dictyoglomus thermophilum</name>
    <dbReference type="NCBI Taxonomy" id="14"/>
    <lineage>
        <taxon>Bacteria</taxon>
        <taxon>Pseudomonadati</taxon>
        <taxon>Dictyoglomota</taxon>
        <taxon>Dictyoglomia</taxon>
        <taxon>Dictyoglomales</taxon>
        <taxon>Dictyoglomaceae</taxon>
        <taxon>Dictyoglomus</taxon>
    </lineage>
</organism>
<dbReference type="AlphaFoldDB" id="A0A7C3RLD0"/>
<dbReference type="EMBL" id="DTIN01000009">
    <property type="protein sequence ID" value="HFX13064.1"/>
    <property type="molecule type" value="Genomic_DNA"/>
</dbReference>
<dbReference type="InterPro" id="IPR052345">
    <property type="entry name" value="Rad_response_metalloprotease"/>
</dbReference>
<dbReference type="PANTHER" id="PTHR43236:SF2">
    <property type="entry name" value="BLL0069 PROTEIN"/>
    <property type="match status" value="1"/>
</dbReference>
<accession>A0A7C3RLD0</accession>